<evidence type="ECO:0000313" key="1">
    <source>
        <dbReference type="EMBL" id="SHN01182.1"/>
    </source>
</evidence>
<protein>
    <submittedName>
        <fullName evidence="1">Uncharacterized protein</fullName>
    </submittedName>
</protein>
<dbReference type="STRING" id="1190415.SAMN05216593_105387"/>
<dbReference type="Proteomes" id="UP000183983">
    <property type="component" value="Unassembled WGS sequence"/>
</dbReference>
<evidence type="ECO:0000313" key="2">
    <source>
        <dbReference type="Proteomes" id="UP000183983"/>
    </source>
</evidence>
<accession>A0A1M7NBW6</accession>
<proteinExistence type="predicted"/>
<name>A0A1M7NBW6_9PSED</name>
<dbReference type="AlphaFoldDB" id="A0A1M7NBW6"/>
<organism evidence="1 2">
    <name type="scientific">Pseudomonas asturiensis</name>
    <dbReference type="NCBI Taxonomy" id="1190415"/>
    <lineage>
        <taxon>Bacteria</taxon>
        <taxon>Pseudomonadati</taxon>
        <taxon>Pseudomonadota</taxon>
        <taxon>Gammaproteobacteria</taxon>
        <taxon>Pseudomonadales</taxon>
        <taxon>Pseudomonadaceae</taxon>
        <taxon>Pseudomonas</taxon>
    </lineage>
</organism>
<reference evidence="1 2" key="1">
    <citation type="submission" date="2016-11" db="EMBL/GenBank/DDBJ databases">
        <authorList>
            <person name="Jaros S."/>
            <person name="Januszkiewicz K."/>
            <person name="Wedrychowicz H."/>
        </authorList>
    </citation>
    <scope>NUCLEOTIDE SEQUENCE [LARGE SCALE GENOMIC DNA]</scope>
    <source>
        <strain evidence="1 2">LMG 26898</strain>
    </source>
</reference>
<sequence>MSNFISNLLNTLSFSEKNRPQLKLMKKASSNGLY</sequence>
<gene>
    <name evidence="1" type="ORF">SAMN05216593_105387</name>
</gene>
<dbReference type="EMBL" id="FRDA01000005">
    <property type="protein sequence ID" value="SHN01182.1"/>
    <property type="molecule type" value="Genomic_DNA"/>
</dbReference>